<gene>
    <name evidence="5" type="ORF">Mgra_00003791</name>
</gene>
<dbReference type="GO" id="GO:0004867">
    <property type="term" value="F:serine-type endopeptidase inhibitor activity"/>
    <property type="evidence" value="ECO:0007669"/>
    <property type="project" value="UniProtKB-KW"/>
</dbReference>
<feature type="domain" description="TIL" evidence="4">
    <location>
        <begin position="42"/>
        <end position="95"/>
    </location>
</feature>
<organism evidence="5 6">
    <name type="scientific">Meloidogyne graminicola</name>
    <dbReference type="NCBI Taxonomy" id="189291"/>
    <lineage>
        <taxon>Eukaryota</taxon>
        <taxon>Metazoa</taxon>
        <taxon>Ecdysozoa</taxon>
        <taxon>Nematoda</taxon>
        <taxon>Chromadorea</taxon>
        <taxon>Rhabditida</taxon>
        <taxon>Tylenchina</taxon>
        <taxon>Tylenchomorpha</taxon>
        <taxon>Tylenchoidea</taxon>
        <taxon>Meloidogynidae</taxon>
        <taxon>Meloidogyninae</taxon>
        <taxon>Meloidogyne</taxon>
    </lineage>
</organism>
<keyword evidence="3" id="KW-1015">Disulfide bond</keyword>
<dbReference type="Proteomes" id="UP000605970">
    <property type="component" value="Unassembled WGS sequence"/>
</dbReference>
<evidence type="ECO:0000313" key="6">
    <source>
        <dbReference type="Proteomes" id="UP000605970"/>
    </source>
</evidence>
<comment type="caution">
    <text evidence="5">The sequence shown here is derived from an EMBL/GenBank/DDBJ whole genome shotgun (WGS) entry which is preliminary data.</text>
</comment>
<dbReference type="Gene3D" id="2.10.25.10">
    <property type="entry name" value="Laminin"/>
    <property type="match status" value="2"/>
</dbReference>
<accession>A0A8S9ZUH9</accession>
<proteinExistence type="predicted"/>
<feature type="domain" description="TIL" evidence="4">
    <location>
        <begin position="122"/>
        <end position="176"/>
    </location>
</feature>
<dbReference type="CDD" id="cd19941">
    <property type="entry name" value="TIL"/>
    <property type="match status" value="2"/>
</dbReference>
<dbReference type="OrthoDB" id="6236007at2759"/>
<dbReference type="EMBL" id="JABEBT010000026">
    <property type="protein sequence ID" value="KAF7636847.1"/>
    <property type="molecule type" value="Genomic_DNA"/>
</dbReference>
<evidence type="ECO:0000256" key="1">
    <source>
        <dbReference type="ARBA" id="ARBA00022690"/>
    </source>
</evidence>
<dbReference type="Pfam" id="PF01826">
    <property type="entry name" value="TIL"/>
    <property type="match status" value="2"/>
</dbReference>
<keyword evidence="6" id="KW-1185">Reference proteome</keyword>
<evidence type="ECO:0000313" key="5">
    <source>
        <dbReference type="EMBL" id="KAF7636847.1"/>
    </source>
</evidence>
<keyword evidence="2" id="KW-0722">Serine protease inhibitor</keyword>
<keyword evidence="1" id="KW-0646">Protease inhibitor</keyword>
<protein>
    <recommendedName>
        <fullName evidence="4">TIL domain-containing protein</fullName>
    </recommendedName>
</protein>
<dbReference type="InterPro" id="IPR002919">
    <property type="entry name" value="TIL_dom"/>
</dbReference>
<dbReference type="PANTHER" id="PTHR23259">
    <property type="entry name" value="RIDDLE"/>
    <property type="match status" value="1"/>
</dbReference>
<dbReference type="InterPro" id="IPR036084">
    <property type="entry name" value="Ser_inhib-like_sf"/>
</dbReference>
<reference evidence="5" key="1">
    <citation type="journal article" date="2020" name="Ecol. Evol.">
        <title>Genome structure and content of the rice root-knot nematode (Meloidogyne graminicola).</title>
        <authorList>
            <person name="Phan N.T."/>
            <person name="Danchin E.G.J."/>
            <person name="Klopp C."/>
            <person name="Perfus-Barbeoch L."/>
            <person name="Kozlowski D.K."/>
            <person name="Koutsovoulos G.D."/>
            <person name="Lopez-Roques C."/>
            <person name="Bouchez O."/>
            <person name="Zahm M."/>
            <person name="Besnard G."/>
            <person name="Bellafiore S."/>
        </authorList>
    </citation>
    <scope>NUCLEOTIDE SEQUENCE</scope>
    <source>
        <strain evidence="5">VN-18</strain>
    </source>
</reference>
<dbReference type="AlphaFoldDB" id="A0A8S9ZUH9"/>
<evidence type="ECO:0000259" key="4">
    <source>
        <dbReference type="Pfam" id="PF01826"/>
    </source>
</evidence>
<evidence type="ECO:0000256" key="3">
    <source>
        <dbReference type="ARBA" id="ARBA00023157"/>
    </source>
</evidence>
<name>A0A8S9ZUH9_9BILA</name>
<dbReference type="InterPro" id="IPR051368">
    <property type="entry name" value="SerProtInhib-TIL_Domain"/>
</dbReference>
<sequence>MVYAKILIPGNNNFNCHMILILLIKINIKLLHKTIIIFINNCKEGEVYNECASACEPNCTDQNYGCIKICMEGKCQCKEGYVRNENNECIPKEECPKPTIINLKIYTNISKNFNFKEFSDNCKEGEIFKSCASACEPNCTNYKNIFCILVCMPGKCQCKEGYVRNENNECIPKEECFKIDNPYIYPLKCGEGKN</sequence>
<dbReference type="SUPFAM" id="SSF57567">
    <property type="entry name" value="Serine protease inhibitors"/>
    <property type="match status" value="2"/>
</dbReference>
<evidence type="ECO:0000256" key="2">
    <source>
        <dbReference type="ARBA" id="ARBA00022900"/>
    </source>
</evidence>
<dbReference type="PANTHER" id="PTHR23259:SF82">
    <property type="entry name" value="SERINE PROTEASE INHIBITOR 1 PROTEIN"/>
    <property type="match status" value="1"/>
</dbReference>